<evidence type="ECO:0000313" key="3">
    <source>
        <dbReference type="Proteomes" id="UP001153678"/>
    </source>
</evidence>
<feature type="non-terminal residue" evidence="2">
    <location>
        <position position="93"/>
    </location>
</feature>
<dbReference type="EMBL" id="CAMKVN010015841">
    <property type="protein sequence ID" value="CAI2197209.1"/>
    <property type="molecule type" value="Genomic_DNA"/>
</dbReference>
<sequence>RVNRYKNRSKPNINPPDDNFEQSVDEPSESSKYTTEEDNISGSSTSPDYKPFQDLPDLGSTIDNRILWILLWIMTFQTRFNIMDTATEALINL</sequence>
<name>A0A9W4XA60_9GLOM</name>
<dbReference type="Proteomes" id="UP001153678">
    <property type="component" value="Unassembled WGS sequence"/>
</dbReference>
<organism evidence="2 3">
    <name type="scientific">Funneliformis geosporum</name>
    <dbReference type="NCBI Taxonomy" id="1117311"/>
    <lineage>
        <taxon>Eukaryota</taxon>
        <taxon>Fungi</taxon>
        <taxon>Fungi incertae sedis</taxon>
        <taxon>Mucoromycota</taxon>
        <taxon>Glomeromycotina</taxon>
        <taxon>Glomeromycetes</taxon>
        <taxon>Glomerales</taxon>
        <taxon>Glomeraceae</taxon>
        <taxon>Funneliformis</taxon>
    </lineage>
</organism>
<dbReference type="AlphaFoldDB" id="A0A9W4XA60"/>
<accession>A0A9W4XA60</accession>
<comment type="caution">
    <text evidence="2">The sequence shown here is derived from an EMBL/GenBank/DDBJ whole genome shotgun (WGS) entry which is preliminary data.</text>
</comment>
<evidence type="ECO:0000313" key="2">
    <source>
        <dbReference type="EMBL" id="CAI2197209.1"/>
    </source>
</evidence>
<feature type="region of interest" description="Disordered" evidence="1">
    <location>
        <begin position="1"/>
        <end position="55"/>
    </location>
</feature>
<keyword evidence="3" id="KW-1185">Reference proteome</keyword>
<protein>
    <submittedName>
        <fullName evidence="2">17942_t:CDS:1</fullName>
    </submittedName>
</protein>
<gene>
    <name evidence="2" type="ORF">FWILDA_LOCUS17962</name>
</gene>
<evidence type="ECO:0000256" key="1">
    <source>
        <dbReference type="SAM" id="MobiDB-lite"/>
    </source>
</evidence>
<proteinExistence type="predicted"/>
<feature type="compositionally biased region" description="Acidic residues" evidence="1">
    <location>
        <begin position="18"/>
        <end position="28"/>
    </location>
</feature>
<reference evidence="2" key="1">
    <citation type="submission" date="2022-08" db="EMBL/GenBank/DDBJ databases">
        <authorList>
            <person name="Kallberg Y."/>
            <person name="Tangrot J."/>
            <person name="Rosling A."/>
        </authorList>
    </citation>
    <scope>NUCLEOTIDE SEQUENCE</scope>
    <source>
        <strain evidence="2">Wild A</strain>
    </source>
</reference>